<keyword evidence="2" id="KW-0808">Transferase</keyword>
<dbReference type="Gene3D" id="2.40.50.140">
    <property type="entry name" value="Nucleic acid-binding proteins"/>
    <property type="match status" value="1"/>
</dbReference>
<dbReference type="AlphaFoldDB" id="A0A0R1RC84"/>
<feature type="domain" description="S1 motif" evidence="1">
    <location>
        <begin position="6"/>
        <end position="75"/>
    </location>
</feature>
<dbReference type="GO" id="GO:0003729">
    <property type="term" value="F:mRNA binding"/>
    <property type="evidence" value="ECO:0007669"/>
    <property type="project" value="TreeGrafter"/>
</dbReference>
<dbReference type="EMBL" id="AZFF01000010">
    <property type="protein sequence ID" value="KRL54121.1"/>
    <property type="molecule type" value="Genomic_DNA"/>
</dbReference>
<reference evidence="2 3" key="1">
    <citation type="journal article" date="2015" name="Genome Announc.">
        <title>Expanding the biotechnology potential of lactobacilli through comparative genomics of 213 strains and associated genera.</title>
        <authorList>
            <person name="Sun Z."/>
            <person name="Harris H.M."/>
            <person name="McCann A."/>
            <person name="Guo C."/>
            <person name="Argimon S."/>
            <person name="Zhang W."/>
            <person name="Yang X."/>
            <person name="Jeffery I.B."/>
            <person name="Cooney J.C."/>
            <person name="Kagawa T.F."/>
            <person name="Liu W."/>
            <person name="Song Y."/>
            <person name="Salvetti E."/>
            <person name="Wrobel A."/>
            <person name="Rasinkangas P."/>
            <person name="Parkhill J."/>
            <person name="Rea M.C."/>
            <person name="O'Sullivan O."/>
            <person name="Ritari J."/>
            <person name="Douillard F.P."/>
            <person name="Paul Ross R."/>
            <person name="Yang R."/>
            <person name="Briner A.E."/>
            <person name="Felis G.E."/>
            <person name="de Vos W.M."/>
            <person name="Barrangou R."/>
            <person name="Klaenhammer T.R."/>
            <person name="Caufield P.W."/>
            <person name="Cui Y."/>
            <person name="Zhang H."/>
            <person name="O'Toole P.W."/>
        </authorList>
    </citation>
    <scope>NUCLEOTIDE SEQUENCE [LARGE SCALE GENOMIC DNA]</scope>
    <source>
        <strain evidence="2 3">DSM 15814</strain>
    </source>
</reference>
<keyword evidence="3" id="KW-1185">Reference proteome</keyword>
<dbReference type="GO" id="GO:0006412">
    <property type="term" value="P:translation"/>
    <property type="evidence" value="ECO:0007669"/>
    <property type="project" value="TreeGrafter"/>
</dbReference>
<dbReference type="SUPFAM" id="SSF50249">
    <property type="entry name" value="Nucleic acid-binding proteins"/>
    <property type="match status" value="1"/>
</dbReference>
<evidence type="ECO:0000313" key="3">
    <source>
        <dbReference type="Proteomes" id="UP000051999"/>
    </source>
</evidence>
<sequence length="126" mass="14518">MKYQIGQTVTGVVTGIQPYGAFISLDETHQGLIHISETHYGFVRDIHDYLKVGQSVRAKILDIDEYSQKISLSLRCLEEDQEDVPVVNARDVHKRYWTNYHVHTGFQPIADAMDGWLAEARQRFLK</sequence>
<dbReference type="PANTHER" id="PTHR10724:SF10">
    <property type="entry name" value="S1 RNA-BINDING DOMAIN-CONTAINING PROTEIN 1"/>
    <property type="match status" value="1"/>
</dbReference>
<comment type="caution">
    <text evidence="2">The sequence shown here is derived from an EMBL/GenBank/DDBJ whole genome shotgun (WGS) entry which is preliminary data.</text>
</comment>
<dbReference type="STRING" id="1114972.FD35_GL000522"/>
<dbReference type="GO" id="GO:0003735">
    <property type="term" value="F:structural constituent of ribosome"/>
    <property type="evidence" value="ECO:0007669"/>
    <property type="project" value="TreeGrafter"/>
</dbReference>
<dbReference type="InterPro" id="IPR050437">
    <property type="entry name" value="Ribos_protein_bS1-like"/>
</dbReference>
<dbReference type="eggNOG" id="COG1098">
    <property type="taxonomic scope" value="Bacteria"/>
</dbReference>
<proteinExistence type="predicted"/>
<dbReference type="Pfam" id="PF00575">
    <property type="entry name" value="S1"/>
    <property type="match status" value="1"/>
</dbReference>
<gene>
    <name evidence="2" type="ORF">FD35_GL000522</name>
</gene>
<dbReference type="PROSITE" id="PS50126">
    <property type="entry name" value="S1"/>
    <property type="match status" value="1"/>
</dbReference>
<organism evidence="2 3">
    <name type="scientific">Furfurilactobacillus rossiae DSM 15814</name>
    <dbReference type="NCBI Taxonomy" id="1114972"/>
    <lineage>
        <taxon>Bacteria</taxon>
        <taxon>Bacillati</taxon>
        <taxon>Bacillota</taxon>
        <taxon>Bacilli</taxon>
        <taxon>Lactobacillales</taxon>
        <taxon>Lactobacillaceae</taxon>
        <taxon>Furfurilactobacillus</taxon>
    </lineage>
</organism>
<dbReference type="GO" id="GO:0016740">
    <property type="term" value="F:transferase activity"/>
    <property type="evidence" value="ECO:0007669"/>
    <property type="project" value="UniProtKB-KW"/>
</dbReference>
<dbReference type="NCBIfam" id="NF040579">
    <property type="entry name" value="S1_dom_CvfD"/>
    <property type="match status" value="1"/>
</dbReference>
<dbReference type="SMART" id="SM00316">
    <property type="entry name" value="S1"/>
    <property type="match status" value="1"/>
</dbReference>
<accession>A0A0R1RC84</accession>
<dbReference type="OrthoDB" id="9810507at2"/>
<evidence type="ECO:0000259" key="1">
    <source>
        <dbReference type="PROSITE" id="PS50126"/>
    </source>
</evidence>
<dbReference type="RefSeq" id="WP_017261143.1">
    <property type="nucleotide sequence ID" value="NZ_AUAW01000011.1"/>
</dbReference>
<dbReference type="InterPro" id="IPR012340">
    <property type="entry name" value="NA-bd_OB-fold"/>
</dbReference>
<dbReference type="PANTHER" id="PTHR10724">
    <property type="entry name" value="30S RIBOSOMAL PROTEIN S1"/>
    <property type="match status" value="1"/>
</dbReference>
<name>A0A0R1RC84_9LACO</name>
<dbReference type="InterPro" id="IPR003029">
    <property type="entry name" value="S1_domain"/>
</dbReference>
<evidence type="ECO:0000313" key="2">
    <source>
        <dbReference type="EMBL" id="KRL54121.1"/>
    </source>
</evidence>
<dbReference type="Proteomes" id="UP000051999">
    <property type="component" value="Unassembled WGS sequence"/>
</dbReference>
<protein>
    <submittedName>
        <fullName evidence="2">Polyribonucleotide nucleotidyltransferase</fullName>
    </submittedName>
</protein>
<dbReference type="PATRIC" id="fig|1114972.6.peg.521"/>